<dbReference type="AlphaFoldDB" id="A0A379QFE2"/>
<dbReference type="Gene3D" id="3.30.450.360">
    <property type="match status" value="1"/>
</dbReference>
<name>A0A379QFE2_SALER</name>
<evidence type="ECO:0000313" key="1">
    <source>
        <dbReference type="EMBL" id="SUF55853.1"/>
    </source>
</evidence>
<dbReference type="Proteomes" id="UP000254597">
    <property type="component" value="Unassembled WGS sequence"/>
</dbReference>
<organism evidence="1 2">
    <name type="scientific">Salmonella enterica</name>
    <name type="common">Salmonella choleraesuis</name>
    <dbReference type="NCBI Taxonomy" id="28901"/>
    <lineage>
        <taxon>Bacteria</taxon>
        <taxon>Pseudomonadati</taxon>
        <taxon>Pseudomonadota</taxon>
        <taxon>Gammaproteobacteria</taxon>
        <taxon>Enterobacterales</taxon>
        <taxon>Enterobacteriaceae</taxon>
        <taxon>Salmonella</taxon>
    </lineage>
</organism>
<sequence length="145" mass="15500">MGWLIVAFGTVFALIVGHIQTSQRTEVVKMQQSGSSHLLARQMLLLAGGINNWRYQHAQSSGTVDVTALALSVTPDSRIRHVIAANRLWVWMPEVPGLVEALREQSAGSALVGTVSNGQLVWSSGVVTGLPLPSGVQNGDVVYLN</sequence>
<dbReference type="Pfam" id="PF07419">
    <property type="entry name" value="PilM"/>
    <property type="match status" value="1"/>
</dbReference>
<dbReference type="InterPro" id="IPR009987">
    <property type="entry name" value="IM_PilM"/>
</dbReference>
<proteinExistence type="predicted"/>
<reference evidence="1 2" key="1">
    <citation type="submission" date="2018-06" db="EMBL/GenBank/DDBJ databases">
        <authorList>
            <consortium name="Pathogen Informatics"/>
            <person name="Doyle S."/>
        </authorList>
    </citation>
    <scope>NUCLEOTIDE SEQUENCE [LARGE SCALE GENOMIC DNA]</scope>
    <source>
        <strain evidence="1 2">NCTC10252</strain>
    </source>
</reference>
<gene>
    <name evidence="1" type="primary">pilM</name>
    <name evidence="1" type="ORF">NCTC10252_01064</name>
</gene>
<protein>
    <submittedName>
        <fullName evidence="1">Putative exported protein</fullName>
    </submittedName>
</protein>
<dbReference type="EMBL" id="UGWP01000004">
    <property type="protein sequence ID" value="SUF55853.1"/>
    <property type="molecule type" value="Genomic_DNA"/>
</dbReference>
<evidence type="ECO:0000313" key="2">
    <source>
        <dbReference type="Proteomes" id="UP000254597"/>
    </source>
</evidence>
<accession>A0A379QFE2</accession>